<name>A0AAD6RYY2_9AGAR</name>
<sequence length="222" mass="23967">MHRQTRASALRRPPAARARAGADGRAGRGARGLAAADGGDGGDGSGCSRVRGGHRGGGGEGCGGRGGADGAGDGDIVGDKALVVHRVRDLRRRRDDRLPVDNEAEVVRARWEVDRRREGLRLRAGKIGIISKRSLKRSSRKRKAKGKTVVRKTRWDEEQQTRAISTCLSSPPSLVTMRAMNAGTAPLHAATARLAGSRQLPRYDAEKEELVEQPCDPREEKW</sequence>
<organism evidence="2 3">
    <name type="scientific">Mycena alexandri</name>
    <dbReference type="NCBI Taxonomy" id="1745969"/>
    <lineage>
        <taxon>Eukaryota</taxon>
        <taxon>Fungi</taxon>
        <taxon>Dikarya</taxon>
        <taxon>Basidiomycota</taxon>
        <taxon>Agaricomycotina</taxon>
        <taxon>Agaricomycetes</taxon>
        <taxon>Agaricomycetidae</taxon>
        <taxon>Agaricales</taxon>
        <taxon>Marasmiineae</taxon>
        <taxon>Mycenaceae</taxon>
        <taxon>Mycena</taxon>
    </lineage>
</organism>
<dbReference type="Proteomes" id="UP001218188">
    <property type="component" value="Unassembled WGS sequence"/>
</dbReference>
<dbReference type="EMBL" id="JARJCM010000426">
    <property type="protein sequence ID" value="KAJ7017186.1"/>
    <property type="molecule type" value="Genomic_DNA"/>
</dbReference>
<comment type="caution">
    <text evidence="2">The sequence shown here is derived from an EMBL/GenBank/DDBJ whole genome shotgun (WGS) entry which is preliminary data.</text>
</comment>
<evidence type="ECO:0000256" key="1">
    <source>
        <dbReference type="SAM" id="MobiDB-lite"/>
    </source>
</evidence>
<evidence type="ECO:0000313" key="3">
    <source>
        <dbReference type="Proteomes" id="UP001218188"/>
    </source>
</evidence>
<feature type="region of interest" description="Disordered" evidence="1">
    <location>
        <begin position="199"/>
        <end position="222"/>
    </location>
</feature>
<feature type="compositionally biased region" description="Basic and acidic residues" evidence="1">
    <location>
        <begin position="201"/>
        <end position="222"/>
    </location>
</feature>
<proteinExistence type="predicted"/>
<dbReference type="AlphaFoldDB" id="A0AAD6RYY2"/>
<gene>
    <name evidence="2" type="ORF">C8F04DRAFT_476323</name>
</gene>
<keyword evidence="3" id="KW-1185">Reference proteome</keyword>
<evidence type="ECO:0000313" key="2">
    <source>
        <dbReference type="EMBL" id="KAJ7017186.1"/>
    </source>
</evidence>
<accession>A0AAD6RYY2</accession>
<feature type="compositionally biased region" description="Gly residues" evidence="1">
    <location>
        <begin position="55"/>
        <end position="75"/>
    </location>
</feature>
<protein>
    <submittedName>
        <fullName evidence="2">Uncharacterized protein</fullName>
    </submittedName>
</protein>
<reference evidence="2" key="1">
    <citation type="submission" date="2023-03" db="EMBL/GenBank/DDBJ databases">
        <title>Massive genome expansion in bonnet fungi (Mycena s.s.) driven by repeated elements and novel gene families across ecological guilds.</title>
        <authorList>
            <consortium name="Lawrence Berkeley National Laboratory"/>
            <person name="Harder C.B."/>
            <person name="Miyauchi S."/>
            <person name="Viragh M."/>
            <person name="Kuo A."/>
            <person name="Thoen E."/>
            <person name="Andreopoulos B."/>
            <person name="Lu D."/>
            <person name="Skrede I."/>
            <person name="Drula E."/>
            <person name="Henrissat B."/>
            <person name="Morin E."/>
            <person name="Kohler A."/>
            <person name="Barry K."/>
            <person name="LaButti K."/>
            <person name="Morin E."/>
            <person name="Salamov A."/>
            <person name="Lipzen A."/>
            <person name="Mereny Z."/>
            <person name="Hegedus B."/>
            <person name="Baldrian P."/>
            <person name="Stursova M."/>
            <person name="Weitz H."/>
            <person name="Taylor A."/>
            <person name="Grigoriev I.V."/>
            <person name="Nagy L.G."/>
            <person name="Martin F."/>
            <person name="Kauserud H."/>
        </authorList>
    </citation>
    <scope>NUCLEOTIDE SEQUENCE</scope>
    <source>
        <strain evidence="2">CBHHK200</strain>
    </source>
</reference>
<feature type="compositionally biased region" description="Low complexity" evidence="1">
    <location>
        <begin position="1"/>
        <end position="19"/>
    </location>
</feature>
<feature type="region of interest" description="Disordered" evidence="1">
    <location>
        <begin position="1"/>
        <end position="76"/>
    </location>
</feature>